<evidence type="ECO:0000259" key="8">
    <source>
        <dbReference type="Pfam" id="PF11967"/>
    </source>
</evidence>
<dbReference type="NCBIfam" id="TIGR00613">
    <property type="entry name" value="reco"/>
    <property type="match status" value="1"/>
</dbReference>
<comment type="function">
    <text evidence="7">Involved in DNA repair and RecF pathway recombination.</text>
</comment>
<dbReference type="GO" id="GO:0043590">
    <property type="term" value="C:bacterial nucleoid"/>
    <property type="evidence" value="ECO:0007669"/>
    <property type="project" value="TreeGrafter"/>
</dbReference>
<feature type="domain" description="DNA replication/recombination mediator RecO N-terminal" evidence="8">
    <location>
        <begin position="1"/>
        <end position="79"/>
    </location>
</feature>
<dbReference type="Gene3D" id="1.20.1440.120">
    <property type="entry name" value="Recombination protein O, C-terminal domain"/>
    <property type="match status" value="1"/>
</dbReference>
<dbReference type="InterPro" id="IPR042242">
    <property type="entry name" value="RecO_C"/>
</dbReference>
<evidence type="ECO:0000313" key="10">
    <source>
        <dbReference type="Proteomes" id="UP000239549"/>
    </source>
</evidence>
<dbReference type="PANTHER" id="PTHR33991:SF1">
    <property type="entry name" value="DNA REPAIR PROTEIN RECO"/>
    <property type="match status" value="1"/>
</dbReference>
<keyword evidence="5 7" id="KW-0234">DNA repair</keyword>
<evidence type="ECO:0000313" key="9">
    <source>
        <dbReference type="EMBL" id="GBF33754.1"/>
    </source>
</evidence>
<evidence type="ECO:0000256" key="2">
    <source>
        <dbReference type="ARBA" id="ARBA00021310"/>
    </source>
</evidence>
<evidence type="ECO:0000256" key="1">
    <source>
        <dbReference type="ARBA" id="ARBA00007452"/>
    </source>
</evidence>
<dbReference type="InterPro" id="IPR012340">
    <property type="entry name" value="NA-bd_OB-fold"/>
</dbReference>
<dbReference type="InterPro" id="IPR022572">
    <property type="entry name" value="DNA_rep/recomb_RecO_N"/>
</dbReference>
<evidence type="ECO:0000256" key="3">
    <source>
        <dbReference type="ARBA" id="ARBA00022763"/>
    </source>
</evidence>
<keyword evidence="3 7" id="KW-0227">DNA damage</keyword>
<gene>
    <name evidence="7" type="primary">recO</name>
    <name evidence="9" type="ORF">DCCM_2864</name>
</gene>
<dbReference type="Proteomes" id="UP000239549">
    <property type="component" value="Unassembled WGS sequence"/>
</dbReference>
<sequence length="248" mass="27655">MKLYTEEALVLKSVSMRDADRVLTLYSRAGGKFRAVAHGADKPSSRKRGSVQPFTYGKFQLRRGRELDSVEQCEGLEYFKRLRESLEGIAFASYMAELVDVFTSEGEATPGIFELIMESYGGIGEGRDSIIVRSFELKLLSLSGYRPHLENCVSCGREAGDGRAVLVPALGGLACSRCATGHAPAYSLKRDAVEVMKLIMKWSPDRLARIKIGGGTEKEMKNALRGFIQYHLESRLKSVRFLDWLENE</sequence>
<evidence type="ECO:0000256" key="4">
    <source>
        <dbReference type="ARBA" id="ARBA00023172"/>
    </source>
</evidence>
<name>A0A2L2XCM8_9FIRM</name>
<proteinExistence type="inferred from homology"/>
<dbReference type="OrthoDB" id="9797083at2"/>
<dbReference type="SUPFAM" id="SSF57863">
    <property type="entry name" value="ArfGap/RecO-like zinc finger"/>
    <property type="match status" value="1"/>
</dbReference>
<dbReference type="GO" id="GO:0006302">
    <property type="term" value="P:double-strand break repair"/>
    <property type="evidence" value="ECO:0007669"/>
    <property type="project" value="TreeGrafter"/>
</dbReference>
<organism evidence="9 10">
    <name type="scientific">Desulfocucumis palustris</name>
    <dbReference type="NCBI Taxonomy" id="1898651"/>
    <lineage>
        <taxon>Bacteria</taxon>
        <taxon>Bacillati</taxon>
        <taxon>Bacillota</taxon>
        <taxon>Clostridia</taxon>
        <taxon>Eubacteriales</taxon>
        <taxon>Desulfocucumaceae</taxon>
        <taxon>Desulfocucumis</taxon>
    </lineage>
</organism>
<dbReference type="GO" id="GO:0006310">
    <property type="term" value="P:DNA recombination"/>
    <property type="evidence" value="ECO:0007669"/>
    <property type="project" value="UniProtKB-UniRule"/>
</dbReference>
<reference evidence="10" key="1">
    <citation type="submission" date="2018-02" db="EMBL/GenBank/DDBJ databases">
        <title>Genome sequence of Desulfocucumis palustris strain NAW-5.</title>
        <authorList>
            <person name="Watanabe M."/>
            <person name="Kojima H."/>
            <person name="Fukui M."/>
        </authorList>
    </citation>
    <scope>NUCLEOTIDE SEQUENCE [LARGE SCALE GENOMIC DNA]</scope>
    <source>
        <strain evidence="10">NAW-5</strain>
    </source>
</reference>
<comment type="caution">
    <text evidence="9">The sequence shown here is derived from an EMBL/GenBank/DDBJ whole genome shotgun (WGS) entry which is preliminary data.</text>
</comment>
<dbReference type="Pfam" id="PF11967">
    <property type="entry name" value="RecO_N"/>
    <property type="match status" value="1"/>
</dbReference>
<accession>A0A2L2XCM8</accession>
<evidence type="ECO:0000256" key="5">
    <source>
        <dbReference type="ARBA" id="ARBA00023204"/>
    </source>
</evidence>
<protein>
    <recommendedName>
        <fullName evidence="2 7">DNA repair protein RecO</fullName>
    </recommendedName>
    <alternativeName>
        <fullName evidence="6 7">Recombination protein O</fullName>
    </alternativeName>
</protein>
<dbReference type="Pfam" id="PF02565">
    <property type="entry name" value="RecO_C"/>
    <property type="match status" value="1"/>
</dbReference>
<dbReference type="EMBL" id="BFAV01000119">
    <property type="protein sequence ID" value="GBF33754.1"/>
    <property type="molecule type" value="Genomic_DNA"/>
</dbReference>
<dbReference type="AlphaFoldDB" id="A0A2L2XCM8"/>
<evidence type="ECO:0000256" key="7">
    <source>
        <dbReference type="HAMAP-Rule" id="MF_00201"/>
    </source>
</evidence>
<dbReference type="InterPro" id="IPR003717">
    <property type="entry name" value="RecO"/>
</dbReference>
<dbReference type="InterPro" id="IPR037278">
    <property type="entry name" value="ARFGAP/RecO"/>
</dbReference>
<dbReference type="PANTHER" id="PTHR33991">
    <property type="entry name" value="DNA REPAIR PROTEIN RECO"/>
    <property type="match status" value="1"/>
</dbReference>
<comment type="similarity">
    <text evidence="1 7">Belongs to the RecO family.</text>
</comment>
<dbReference type="SUPFAM" id="SSF50249">
    <property type="entry name" value="Nucleic acid-binding proteins"/>
    <property type="match status" value="1"/>
</dbReference>
<keyword evidence="10" id="KW-1185">Reference proteome</keyword>
<keyword evidence="4 7" id="KW-0233">DNA recombination</keyword>
<dbReference type="RefSeq" id="WP_104372099.1">
    <property type="nucleotide sequence ID" value="NZ_BFAV01000119.1"/>
</dbReference>
<evidence type="ECO:0000256" key="6">
    <source>
        <dbReference type="ARBA" id="ARBA00033409"/>
    </source>
</evidence>
<dbReference type="HAMAP" id="MF_00201">
    <property type="entry name" value="RecO"/>
    <property type="match status" value="1"/>
</dbReference>
<dbReference type="Gene3D" id="2.40.50.140">
    <property type="entry name" value="Nucleic acid-binding proteins"/>
    <property type="match status" value="1"/>
</dbReference>